<name>X1HCK6_9ZZZZ</name>
<evidence type="ECO:0000313" key="1">
    <source>
        <dbReference type="EMBL" id="GAH51564.1"/>
    </source>
</evidence>
<dbReference type="AlphaFoldDB" id="X1HCK6"/>
<proteinExistence type="predicted"/>
<accession>X1HCK6</accession>
<evidence type="ECO:0008006" key="2">
    <source>
        <dbReference type="Google" id="ProtNLM"/>
    </source>
</evidence>
<comment type="caution">
    <text evidence="1">The sequence shown here is derived from an EMBL/GenBank/DDBJ whole genome shotgun (WGS) entry which is preliminary data.</text>
</comment>
<sequence length="168" mass="19450">MTVEEFVAFARNKLPFHKKMKTYFEDLPLAPLTRNLRISAVQSFLTFMNIEFDTSVIDADRSRTKQGIFTTEIPSQQRLAEILEKAAIKERAAISFLAFCGMRPLMATHIKVKDIEDCRISNGKITFTELPVRINVQRKYPGNKAKLEFFVFLIEEGAEYLKAFFDER</sequence>
<organism evidence="1">
    <name type="scientific">marine sediment metagenome</name>
    <dbReference type="NCBI Taxonomy" id="412755"/>
    <lineage>
        <taxon>unclassified sequences</taxon>
        <taxon>metagenomes</taxon>
        <taxon>ecological metagenomes</taxon>
    </lineage>
</organism>
<gene>
    <name evidence="1" type="ORF">S03H2_33899</name>
</gene>
<dbReference type="EMBL" id="BARU01020662">
    <property type="protein sequence ID" value="GAH51564.1"/>
    <property type="molecule type" value="Genomic_DNA"/>
</dbReference>
<feature type="non-terminal residue" evidence="1">
    <location>
        <position position="168"/>
    </location>
</feature>
<protein>
    <recommendedName>
        <fullName evidence="2">Tyr recombinase domain-containing protein</fullName>
    </recommendedName>
</protein>
<reference evidence="1" key="1">
    <citation type="journal article" date="2014" name="Front. Microbiol.">
        <title>High frequency of phylogenetically diverse reductive dehalogenase-homologous genes in deep subseafloor sedimentary metagenomes.</title>
        <authorList>
            <person name="Kawai M."/>
            <person name="Futagami T."/>
            <person name="Toyoda A."/>
            <person name="Takaki Y."/>
            <person name="Nishi S."/>
            <person name="Hori S."/>
            <person name="Arai W."/>
            <person name="Tsubouchi T."/>
            <person name="Morono Y."/>
            <person name="Uchiyama I."/>
            <person name="Ito T."/>
            <person name="Fujiyama A."/>
            <person name="Inagaki F."/>
            <person name="Takami H."/>
        </authorList>
    </citation>
    <scope>NUCLEOTIDE SEQUENCE</scope>
    <source>
        <strain evidence="1">Expedition CK06-06</strain>
    </source>
</reference>